<dbReference type="Proteomes" id="UP000024635">
    <property type="component" value="Unassembled WGS sequence"/>
</dbReference>
<name>A0A016RX81_9BILA</name>
<sequence>MFLMSALFIGLRTALERNVFAVRGRDFRRELRVDRSERTQRPAEDHRPGAELRIDRPHALPPAGLAPDQHRSPLRSCVDGCRPGHFTCTHVPEAL</sequence>
<evidence type="ECO:0000313" key="3">
    <source>
        <dbReference type="EMBL" id="EYB82990.1"/>
    </source>
</evidence>
<proteinExistence type="predicted"/>
<comment type="caution">
    <text evidence="3">The sequence shown here is derived from an EMBL/GenBank/DDBJ whole genome shotgun (WGS) entry which is preliminary data.</text>
</comment>
<dbReference type="AlphaFoldDB" id="A0A016RX81"/>
<feature type="region of interest" description="Disordered" evidence="1">
    <location>
        <begin position="32"/>
        <end position="72"/>
    </location>
</feature>
<feature type="chain" id="PRO_5001488738" evidence="2">
    <location>
        <begin position="17"/>
        <end position="95"/>
    </location>
</feature>
<organism evidence="3 4">
    <name type="scientific">Ancylostoma ceylanicum</name>
    <dbReference type="NCBI Taxonomy" id="53326"/>
    <lineage>
        <taxon>Eukaryota</taxon>
        <taxon>Metazoa</taxon>
        <taxon>Ecdysozoa</taxon>
        <taxon>Nematoda</taxon>
        <taxon>Chromadorea</taxon>
        <taxon>Rhabditida</taxon>
        <taxon>Rhabditina</taxon>
        <taxon>Rhabditomorpha</taxon>
        <taxon>Strongyloidea</taxon>
        <taxon>Ancylostomatidae</taxon>
        <taxon>Ancylostomatinae</taxon>
        <taxon>Ancylostoma</taxon>
    </lineage>
</organism>
<evidence type="ECO:0000256" key="1">
    <source>
        <dbReference type="SAM" id="MobiDB-lite"/>
    </source>
</evidence>
<feature type="compositionally biased region" description="Basic and acidic residues" evidence="1">
    <location>
        <begin position="32"/>
        <end position="58"/>
    </location>
</feature>
<keyword evidence="2" id="KW-0732">Signal</keyword>
<evidence type="ECO:0000313" key="4">
    <source>
        <dbReference type="Proteomes" id="UP000024635"/>
    </source>
</evidence>
<keyword evidence="4" id="KW-1185">Reference proteome</keyword>
<dbReference type="EMBL" id="JARK01001681">
    <property type="protein sequence ID" value="EYB82990.1"/>
    <property type="molecule type" value="Genomic_DNA"/>
</dbReference>
<gene>
    <name evidence="3" type="primary">Acey_s0345.g3108</name>
    <name evidence="3" type="ORF">Y032_0345g3108</name>
</gene>
<reference evidence="4" key="1">
    <citation type="journal article" date="2015" name="Nat. Genet.">
        <title>The genome and transcriptome of the zoonotic hookworm Ancylostoma ceylanicum identify infection-specific gene families.</title>
        <authorList>
            <person name="Schwarz E.M."/>
            <person name="Hu Y."/>
            <person name="Antoshechkin I."/>
            <person name="Miller M.M."/>
            <person name="Sternberg P.W."/>
            <person name="Aroian R.V."/>
        </authorList>
    </citation>
    <scope>NUCLEOTIDE SEQUENCE</scope>
    <source>
        <strain evidence="4">HY135</strain>
    </source>
</reference>
<evidence type="ECO:0000256" key="2">
    <source>
        <dbReference type="SAM" id="SignalP"/>
    </source>
</evidence>
<feature type="signal peptide" evidence="2">
    <location>
        <begin position="1"/>
        <end position="16"/>
    </location>
</feature>
<accession>A0A016RX81</accession>
<protein>
    <submittedName>
        <fullName evidence="3">Uncharacterized protein</fullName>
    </submittedName>
</protein>